<evidence type="ECO:0000313" key="3">
    <source>
        <dbReference type="Proteomes" id="UP000198901"/>
    </source>
</evidence>
<dbReference type="AlphaFoldDB" id="A0A1G9XIM8"/>
<dbReference type="GO" id="GO:0004519">
    <property type="term" value="F:endonuclease activity"/>
    <property type="evidence" value="ECO:0007669"/>
    <property type="project" value="UniProtKB-KW"/>
</dbReference>
<evidence type="ECO:0000313" key="2">
    <source>
        <dbReference type="EMBL" id="SDM96669.1"/>
    </source>
</evidence>
<reference evidence="2 3" key="1">
    <citation type="submission" date="2016-10" db="EMBL/GenBank/DDBJ databases">
        <authorList>
            <person name="de Groot N.N."/>
        </authorList>
    </citation>
    <scope>NUCLEOTIDE SEQUENCE [LARGE SCALE GENOMIC DNA]</scope>
    <source>
        <strain evidence="2 3">DSM 21668</strain>
    </source>
</reference>
<accession>A0A1G9XIM8</accession>
<dbReference type="InterPro" id="IPR051916">
    <property type="entry name" value="GPI-anchor_lipid_remodeler"/>
</dbReference>
<gene>
    <name evidence="2" type="ORF">SAMN04488090_4637</name>
</gene>
<dbReference type="STRING" id="563176.SAMN04488090_4637"/>
<dbReference type="Gene3D" id="3.60.10.10">
    <property type="entry name" value="Endonuclease/exonuclease/phosphatase"/>
    <property type="match status" value="1"/>
</dbReference>
<dbReference type="InterPro" id="IPR036691">
    <property type="entry name" value="Endo/exonu/phosph_ase_sf"/>
</dbReference>
<dbReference type="SUPFAM" id="SSF56219">
    <property type="entry name" value="DNase I-like"/>
    <property type="match status" value="1"/>
</dbReference>
<protein>
    <submittedName>
        <fullName evidence="2">Metal-dependent hydrolase, endonuclease/exonuclease/phosphatase family</fullName>
    </submittedName>
</protein>
<dbReference type="PANTHER" id="PTHR14859">
    <property type="entry name" value="CALCOFLUOR WHITE HYPERSENSITIVE PROTEIN PRECURSOR"/>
    <property type="match status" value="1"/>
</dbReference>
<keyword evidence="2" id="KW-0378">Hydrolase</keyword>
<dbReference type="InterPro" id="IPR005135">
    <property type="entry name" value="Endo/exonuclease/phosphatase"/>
</dbReference>
<dbReference type="GO" id="GO:0004527">
    <property type="term" value="F:exonuclease activity"/>
    <property type="evidence" value="ECO:0007669"/>
    <property type="project" value="UniProtKB-KW"/>
</dbReference>
<keyword evidence="3" id="KW-1185">Reference proteome</keyword>
<dbReference type="GO" id="GO:0006506">
    <property type="term" value="P:GPI anchor biosynthetic process"/>
    <property type="evidence" value="ECO:0007669"/>
    <property type="project" value="TreeGrafter"/>
</dbReference>
<dbReference type="RefSeq" id="WP_093208288.1">
    <property type="nucleotide sequence ID" value="NZ_FNGS01000011.1"/>
</dbReference>
<dbReference type="OrthoDB" id="5447300at2"/>
<dbReference type="Proteomes" id="UP000198901">
    <property type="component" value="Unassembled WGS sequence"/>
</dbReference>
<dbReference type="Pfam" id="PF03372">
    <property type="entry name" value="Exo_endo_phos"/>
    <property type="match status" value="1"/>
</dbReference>
<dbReference type="PANTHER" id="PTHR14859:SF15">
    <property type="entry name" value="ENDONUCLEASE_EXONUCLEASE_PHOSPHATASE DOMAIN-CONTAINING PROTEIN"/>
    <property type="match status" value="1"/>
</dbReference>
<proteinExistence type="predicted"/>
<name>A0A1G9XIM8_9BACT</name>
<keyword evidence="2" id="KW-0255">Endonuclease</keyword>
<keyword evidence="2" id="KW-0540">Nuclease</keyword>
<organism evidence="2 3">
    <name type="scientific">Siphonobacter aquaeclarae</name>
    <dbReference type="NCBI Taxonomy" id="563176"/>
    <lineage>
        <taxon>Bacteria</taxon>
        <taxon>Pseudomonadati</taxon>
        <taxon>Bacteroidota</taxon>
        <taxon>Cytophagia</taxon>
        <taxon>Cytophagales</taxon>
        <taxon>Cytophagaceae</taxon>
        <taxon>Siphonobacter</taxon>
    </lineage>
</organism>
<dbReference type="EMBL" id="FNGS01000011">
    <property type="protein sequence ID" value="SDM96669.1"/>
    <property type="molecule type" value="Genomic_DNA"/>
</dbReference>
<keyword evidence="2" id="KW-0269">Exonuclease</keyword>
<evidence type="ECO:0000259" key="1">
    <source>
        <dbReference type="Pfam" id="PF03372"/>
    </source>
</evidence>
<sequence length="252" mass="27412">MKKFLLLAALFFCRDLSAQKILCYNIHHANPPSKAGVIDLEAIASVIRKSGADIVFLQEVDVNTRRSGSVDEAAKLGELTSLHHTFFKAINHDGGEYGVAILSRYELKNPQTIALPLDPASPGEPRVLGLAEVQPSGKKSILLACTHLDAQHGPVSRNLQAAEIVSRLKGEKRPVILAGDLNDTPDSEALGLILKAGFTSTCTDCPFTIPEITPKKTIDFILTRGGKWKVKKHEVIAETYASDHRPVFAELD</sequence>
<dbReference type="GO" id="GO:0016020">
    <property type="term" value="C:membrane"/>
    <property type="evidence" value="ECO:0007669"/>
    <property type="project" value="GOC"/>
</dbReference>
<feature type="domain" description="Endonuclease/exonuclease/phosphatase" evidence="1">
    <location>
        <begin position="24"/>
        <end position="244"/>
    </location>
</feature>